<name>A0A552X2T7_9GAMM</name>
<dbReference type="EMBL" id="VJWL01000001">
    <property type="protein sequence ID" value="TRW49350.1"/>
    <property type="molecule type" value="Genomic_DNA"/>
</dbReference>
<reference evidence="1 2" key="1">
    <citation type="submission" date="2019-07" db="EMBL/GenBank/DDBJ databases">
        <authorList>
            <person name="Yang M."/>
            <person name="Zhao D."/>
            <person name="Xiang H."/>
        </authorList>
    </citation>
    <scope>NUCLEOTIDE SEQUENCE [LARGE SCALE GENOMIC DNA]</scope>
    <source>
        <strain evidence="1 2">IM1326</strain>
    </source>
</reference>
<comment type="caution">
    <text evidence="1">The sequence shown here is derived from an EMBL/GenBank/DDBJ whole genome shotgun (WGS) entry which is preliminary data.</text>
</comment>
<evidence type="ECO:0000313" key="2">
    <source>
        <dbReference type="Proteomes" id="UP000320359"/>
    </source>
</evidence>
<accession>A0A552X2T7</accession>
<dbReference type="RefSeq" id="WP_143233772.1">
    <property type="nucleotide sequence ID" value="NZ_VJWL01000001.1"/>
</dbReference>
<gene>
    <name evidence="1" type="ORF">FM042_00290</name>
</gene>
<dbReference type="NCBIfam" id="TIGR02532">
    <property type="entry name" value="IV_pilin_GFxxxE"/>
    <property type="match status" value="1"/>
</dbReference>
<evidence type="ECO:0000313" key="1">
    <source>
        <dbReference type="EMBL" id="TRW49350.1"/>
    </source>
</evidence>
<organism evidence="1 2">
    <name type="scientific">Aliidiomarina halalkaliphila</name>
    <dbReference type="NCBI Taxonomy" id="2593535"/>
    <lineage>
        <taxon>Bacteria</taxon>
        <taxon>Pseudomonadati</taxon>
        <taxon>Pseudomonadota</taxon>
        <taxon>Gammaproteobacteria</taxon>
        <taxon>Alteromonadales</taxon>
        <taxon>Idiomarinaceae</taxon>
        <taxon>Aliidiomarina</taxon>
    </lineage>
</organism>
<proteinExistence type="predicted"/>
<dbReference type="InterPro" id="IPR012902">
    <property type="entry name" value="N_methyl_site"/>
</dbReference>
<protein>
    <submittedName>
        <fullName evidence="1">Type II secretion system protein</fullName>
    </submittedName>
</protein>
<keyword evidence="2" id="KW-1185">Reference proteome</keyword>
<sequence>MRGFSLLELTVVLVMLAAAMSLFKWPSPHGKQVSDDVFIEECVTSVYSIQRAHQEHLIFSESKEWPCDDVAN</sequence>
<dbReference type="Proteomes" id="UP000320359">
    <property type="component" value="Unassembled WGS sequence"/>
</dbReference>
<dbReference type="AlphaFoldDB" id="A0A552X2T7"/>